<keyword evidence="3" id="KW-1185">Reference proteome</keyword>
<dbReference type="AlphaFoldDB" id="A0A9W6Z2L5"/>
<accession>A0A9W6Z2L5</accession>
<comment type="caution">
    <text evidence="2">The sequence shown here is derived from an EMBL/GenBank/DDBJ whole genome shotgun (WGS) entry which is preliminary data.</text>
</comment>
<organism evidence="2 3">
    <name type="scientific">Ambrosiozyma monospora</name>
    <name type="common">Yeast</name>
    <name type="synonym">Endomycopsis monosporus</name>
    <dbReference type="NCBI Taxonomy" id="43982"/>
    <lineage>
        <taxon>Eukaryota</taxon>
        <taxon>Fungi</taxon>
        <taxon>Dikarya</taxon>
        <taxon>Ascomycota</taxon>
        <taxon>Saccharomycotina</taxon>
        <taxon>Pichiomycetes</taxon>
        <taxon>Pichiales</taxon>
        <taxon>Pichiaceae</taxon>
        <taxon>Ambrosiozyma</taxon>
    </lineage>
</organism>
<keyword evidence="1" id="KW-0732">Signal</keyword>
<dbReference type="OrthoDB" id="4018368at2759"/>
<evidence type="ECO:0000313" key="2">
    <source>
        <dbReference type="EMBL" id="GMG39612.1"/>
    </source>
</evidence>
<dbReference type="EMBL" id="BSXU01003048">
    <property type="protein sequence ID" value="GMG39612.1"/>
    <property type="molecule type" value="Genomic_DNA"/>
</dbReference>
<feature type="chain" id="PRO_5040979032" evidence="1">
    <location>
        <begin position="21"/>
        <end position="164"/>
    </location>
</feature>
<reference evidence="2" key="1">
    <citation type="submission" date="2023-04" db="EMBL/GenBank/DDBJ databases">
        <title>Ambrosiozyma monospora NBRC 1965.</title>
        <authorList>
            <person name="Ichikawa N."/>
            <person name="Sato H."/>
            <person name="Tonouchi N."/>
        </authorList>
    </citation>
    <scope>NUCLEOTIDE SEQUENCE</scope>
    <source>
        <strain evidence="2">NBRC 1965</strain>
    </source>
</reference>
<evidence type="ECO:0000313" key="3">
    <source>
        <dbReference type="Proteomes" id="UP001165063"/>
    </source>
</evidence>
<evidence type="ECO:0000256" key="1">
    <source>
        <dbReference type="SAM" id="SignalP"/>
    </source>
</evidence>
<dbReference type="Proteomes" id="UP001165063">
    <property type="component" value="Unassembled WGS sequence"/>
</dbReference>
<name>A0A9W6Z2L5_AMBMO</name>
<feature type="signal peptide" evidence="1">
    <location>
        <begin position="1"/>
        <end position="20"/>
    </location>
</feature>
<sequence length="164" mass="18016">MLVALIFALTVLSTISPSLARFVLPASLFVNSSNPALSGSGIYGKHSGEGVDYLYLGDKNFNSSQLLMRDGTQLYTNRTGNAKYFNVDDPYAKLTVAGPNSKKIGFVYYDDKHCLTVGGDISGFFACKNTSDPYNYSVHEFELMYYPTGGENDNCIPVNVYKIQ</sequence>
<gene>
    <name evidence="2" type="ORF">Amon01_000548100</name>
</gene>
<protein>
    <submittedName>
        <fullName evidence="2">Unnamed protein product</fullName>
    </submittedName>
</protein>
<proteinExistence type="predicted"/>